<gene>
    <name evidence="7" type="ORF">MKQ68_24195</name>
</gene>
<sequence length="284" mass="31768">MANPIVRHVYTADPTALVHEGRVYLFTGHDEPPPGVDDYVMHDWQCFSSGDMLQWQDHGSPLSAADFKWASGDAYASKVICYHDKFYWFVAVTNSADSKSAVGVAVADVPYGPYQDALGRPLITHDMLPANDNPKANLDPTVLLHDDRLYICWGHQTCYSSRLNEAVTGLDASIQTIALPQFSEGAHLHERDGWFYLSYGYGMPEQVAYAMSRDIAGPWNFTGILNDVPENCETNRPCVLHFAGKDYFFYHNGALPGGGSHRRSVCVNELFYEEDGTMRKVIMK</sequence>
<organism evidence="7 8">
    <name type="scientific">Chitinophaga horti</name>
    <dbReference type="NCBI Taxonomy" id="2920382"/>
    <lineage>
        <taxon>Bacteria</taxon>
        <taxon>Pseudomonadati</taxon>
        <taxon>Bacteroidota</taxon>
        <taxon>Chitinophagia</taxon>
        <taxon>Chitinophagales</taxon>
        <taxon>Chitinophagaceae</taxon>
        <taxon>Chitinophaga</taxon>
    </lineage>
</organism>
<evidence type="ECO:0000313" key="7">
    <source>
        <dbReference type="EMBL" id="UYQ93188.1"/>
    </source>
</evidence>
<dbReference type="Gene3D" id="2.115.10.20">
    <property type="entry name" value="Glycosyl hydrolase domain, family 43"/>
    <property type="match status" value="1"/>
</dbReference>
<evidence type="ECO:0000256" key="3">
    <source>
        <dbReference type="ARBA" id="ARBA00022801"/>
    </source>
</evidence>
<keyword evidence="3 6" id="KW-0378">Hydrolase</keyword>
<dbReference type="InterPro" id="IPR052176">
    <property type="entry name" value="Glycosyl_Hydrlase_43_Enz"/>
</dbReference>
<dbReference type="Pfam" id="PF04616">
    <property type="entry name" value="Glyco_hydro_43"/>
    <property type="match status" value="1"/>
</dbReference>
<evidence type="ECO:0000256" key="4">
    <source>
        <dbReference type="ARBA" id="ARBA00023277"/>
    </source>
</evidence>
<comment type="similarity">
    <text evidence="1 6">Belongs to the glycosyl hydrolase 43 family.</text>
</comment>
<dbReference type="PANTHER" id="PTHR43772">
    <property type="entry name" value="ENDO-1,4-BETA-XYLANASE"/>
    <property type="match status" value="1"/>
</dbReference>
<keyword evidence="5 6" id="KW-0326">Glycosidase</keyword>
<accession>A0ABY6J0J4</accession>
<keyword evidence="8" id="KW-1185">Reference proteome</keyword>
<dbReference type="EMBL" id="CP107006">
    <property type="protein sequence ID" value="UYQ93188.1"/>
    <property type="molecule type" value="Genomic_DNA"/>
</dbReference>
<keyword evidence="4" id="KW-0119">Carbohydrate metabolism</keyword>
<evidence type="ECO:0000256" key="5">
    <source>
        <dbReference type="ARBA" id="ARBA00023295"/>
    </source>
</evidence>
<evidence type="ECO:0000256" key="1">
    <source>
        <dbReference type="ARBA" id="ARBA00009865"/>
    </source>
</evidence>
<reference evidence="7" key="1">
    <citation type="submission" date="2022-10" db="EMBL/GenBank/DDBJ databases">
        <title>Chitinophaga sp. nov., isolated from soil.</title>
        <authorList>
            <person name="Jeon C.O."/>
        </authorList>
    </citation>
    <scope>NUCLEOTIDE SEQUENCE</scope>
    <source>
        <strain evidence="7">R8</strain>
    </source>
</reference>
<evidence type="ECO:0000256" key="2">
    <source>
        <dbReference type="ARBA" id="ARBA00022651"/>
    </source>
</evidence>
<protein>
    <submittedName>
        <fullName evidence="7">Family 43 glycosylhydrolase</fullName>
    </submittedName>
</protein>
<proteinExistence type="inferred from homology"/>
<dbReference type="RefSeq" id="WP_264281307.1">
    <property type="nucleotide sequence ID" value="NZ_CP107006.1"/>
</dbReference>
<dbReference type="Proteomes" id="UP001162741">
    <property type="component" value="Chromosome"/>
</dbReference>
<dbReference type="SUPFAM" id="SSF75005">
    <property type="entry name" value="Arabinanase/levansucrase/invertase"/>
    <property type="match status" value="1"/>
</dbReference>
<dbReference type="InterPro" id="IPR006710">
    <property type="entry name" value="Glyco_hydro_43"/>
</dbReference>
<name>A0ABY6J0J4_9BACT</name>
<evidence type="ECO:0000313" key="8">
    <source>
        <dbReference type="Proteomes" id="UP001162741"/>
    </source>
</evidence>
<evidence type="ECO:0000256" key="6">
    <source>
        <dbReference type="RuleBase" id="RU361187"/>
    </source>
</evidence>
<keyword evidence="2" id="KW-0858">Xylan degradation</keyword>
<dbReference type="InterPro" id="IPR023296">
    <property type="entry name" value="Glyco_hydro_beta-prop_sf"/>
</dbReference>
<dbReference type="PANTHER" id="PTHR43772:SF2">
    <property type="entry name" value="PUTATIVE (AFU_ORTHOLOGUE AFUA_2G04480)-RELATED"/>
    <property type="match status" value="1"/>
</dbReference>
<keyword evidence="2" id="KW-0624">Polysaccharide degradation</keyword>